<comment type="similarity">
    <text evidence="8">Belongs to the auxin efflux carrier (TC 2.A.69.2) family.</text>
</comment>
<dbReference type="InterPro" id="IPR004776">
    <property type="entry name" value="Mem_transp_PIN-like"/>
</dbReference>
<organism evidence="10 11">
    <name type="scientific">Asparagus officinalis</name>
    <name type="common">Garden asparagus</name>
    <dbReference type="NCBI Taxonomy" id="4686"/>
    <lineage>
        <taxon>Eukaryota</taxon>
        <taxon>Viridiplantae</taxon>
        <taxon>Streptophyta</taxon>
        <taxon>Embryophyta</taxon>
        <taxon>Tracheophyta</taxon>
        <taxon>Spermatophyta</taxon>
        <taxon>Magnoliopsida</taxon>
        <taxon>Liliopsida</taxon>
        <taxon>Asparagales</taxon>
        <taxon>Asparagaceae</taxon>
        <taxon>Asparagoideae</taxon>
        <taxon>Asparagus</taxon>
    </lineage>
</organism>
<evidence type="ECO:0000256" key="8">
    <source>
        <dbReference type="ARBA" id="ARBA00025752"/>
    </source>
</evidence>
<evidence type="ECO:0000256" key="6">
    <source>
        <dbReference type="ARBA" id="ARBA00023294"/>
    </source>
</evidence>
<feature type="transmembrane region" description="Helical" evidence="9">
    <location>
        <begin position="65"/>
        <end position="90"/>
    </location>
</feature>
<evidence type="ECO:0000256" key="2">
    <source>
        <dbReference type="ARBA" id="ARBA00022448"/>
    </source>
</evidence>
<feature type="transmembrane region" description="Helical" evidence="9">
    <location>
        <begin position="209"/>
        <end position="230"/>
    </location>
</feature>
<reference evidence="11" key="1">
    <citation type="journal article" date="2017" name="Nat. Commun.">
        <title>The asparagus genome sheds light on the origin and evolution of a young Y chromosome.</title>
        <authorList>
            <person name="Harkess A."/>
            <person name="Zhou J."/>
            <person name="Xu C."/>
            <person name="Bowers J.E."/>
            <person name="Van der Hulst R."/>
            <person name="Ayyampalayam S."/>
            <person name="Mercati F."/>
            <person name="Riccardi P."/>
            <person name="McKain M.R."/>
            <person name="Kakrana A."/>
            <person name="Tang H."/>
            <person name="Ray J."/>
            <person name="Groenendijk J."/>
            <person name="Arikit S."/>
            <person name="Mathioni S.M."/>
            <person name="Nakano M."/>
            <person name="Shan H."/>
            <person name="Telgmann-Rauber A."/>
            <person name="Kanno A."/>
            <person name="Yue Z."/>
            <person name="Chen H."/>
            <person name="Li W."/>
            <person name="Chen Y."/>
            <person name="Xu X."/>
            <person name="Zhang Y."/>
            <person name="Luo S."/>
            <person name="Chen H."/>
            <person name="Gao J."/>
            <person name="Mao Z."/>
            <person name="Pires J.C."/>
            <person name="Luo M."/>
            <person name="Kudrna D."/>
            <person name="Wing R.A."/>
            <person name="Meyers B.C."/>
            <person name="Yi K."/>
            <person name="Kong H."/>
            <person name="Lavrijsen P."/>
            <person name="Sunseri F."/>
            <person name="Falavigna A."/>
            <person name="Ye Y."/>
            <person name="Leebens-Mack J.H."/>
            <person name="Chen G."/>
        </authorList>
    </citation>
    <scope>NUCLEOTIDE SEQUENCE [LARGE SCALE GENOMIC DNA]</scope>
    <source>
        <strain evidence="11">cv. DH0086</strain>
    </source>
</reference>
<dbReference type="PANTHER" id="PTHR31651:SF33">
    <property type="entry name" value="PROTEIN PIN-LIKES 1"/>
    <property type="match status" value="1"/>
</dbReference>
<dbReference type="InterPro" id="IPR045033">
    <property type="entry name" value="PILS1/3/4/5/7"/>
</dbReference>
<sequence length="476" mass="51290">MSAELGRQRSWGISRESLREIEQQRWGMTLAEAELGKAREREDGGVLGLDGGGGRRVLRVTDMGFLALFVTASVPVLNVLLVTGVGSFIATNYIGILHEDARKNLNNVVFYVFNPALVSTNLSQTITLDSLVLLWFMPVNVLLTSIFGCVLGWIVIQITKPPRRLRGLILGCCSAGNLGNLFLIIIPAICKEKASPFGAPDVCHTYGLAYASLSMALGAIFLWSCVYNIVRVTANTGEDGANGRSQTPKMDSPEETAKLIPGSYKNYSISVDSSDESELPVSISEESSTKRKVLVCKLTQKLSSVLLAINFKRLFAPSTIGVIVGFVVGLVPLIRKALIGESAPLRVIQDSASLLGNGAIPTVTLIMGGNLVKGLQGSGIHSSLVLGVVVVRYFLLPLIGIVIVKGAIRSGFVHSDPLYQFILLLQYCVPPAMNIGTITQLFGAGESECSVIFLWTYALASISLTLWSTFFMWLVS</sequence>
<keyword evidence="5 9" id="KW-0472">Membrane</keyword>
<evidence type="ECO:0000256" key="1">
    <source>
        <dbReference type="ARBA" id="ARBA00004477"/>
    </source>
</evidence>
<feature type="transmembrane region" description="Helical" evidence="9">
    <location>
        <begin position="132"/>
        <end position="156"/>
    </location>
</feature>
<evidence type="ECO:0000313" key="11">
    <source>
        <dbReference type="Proteomes" id="UP000243459"/>
    </source>
</evidence>
<feature type="transmembrane region" description="Helical" evidence="9">
    <location>
        <begin position="168"/>
        <end position="189"/>
    </location>
</feature>
<evidence type="ECO:0008006" key="12">
    <source>
        <dbReference type="Google" id="ProtNLM"/>
    </source>
</evidence>
<dbReference type="Pfam" id="PF03547">
    <property type="entry name" value="Mem_trans"/>
    <property type="match status" value="1"/>
</dbReference>
<dbReference type="GO" id="GO:0009734">
    <property type="term" value="P:auxin-activated signaling pathway"/>
    <property type="evidence" value="ECO:0007669"/>
    <property type="project" value="UniProtKB-KW"/>
</dbReference>
<evidence type="ECO:0000313" key="10">
    <source>
        <dbReference type="EMBL" id="ONK68678.1"/>
    </source>
</evidence>
<feature type="transmembrane region" description="Helical" evidence="9">
    <location>
        <begin position="354"/>
        <end position="372"/>
    </location>
</feature>
<dbReference type="OMA" id="ILFWSYA"/>
<feature type="transmembrane region" description="Helical" evidence="9">
    <location>
        <begin position="384"/>
        <end position="408"/>
    </location>
</feature>
<evidence type="ECO:0000256" key="4">
    <source>
        <dbReference type="ARBA" id="ARBA00022989"/>
    </source>
</evidence>
<name>A0A5P1ERN2_ASPOF</name>
<evidence type="ECO:0000256" key="3">
    <source>
        <dbReference type="ARBA" id="ARBA00022692"/>
    </source>
</evidence>
<keyword evidence="6" id="KW-0927">Auxin signaling pathway</keyword>
<dbReference type="EMBL" id="CM007385">
    <property type="protein sequence ID" value="ONK68678.1"/>
    <property type="molecule type" value="Genomic_DNA"/>
</dbReference>
<feature type="transmembrane region" description="Helical" evidence="9">
    <location>
        <begin position="314"/>
        <end position="334"/>
    </location>
</feature>
<dbReference type="GO" id="GO:0005789">
    <property type="term" value="C:endoplasmic reticulum membrane"/>
    <property type="evidence" value="ECO:0007669"/>
    <property type="project" value="UniProtKB-SubCell"/>
</dbReference>
<feature type="transmembrane region" description="Helical" evidence="9">
    <location>
        <begin position="452"/>
        <end position="475"/>
    </location>
</feature>
<protein>
    <recommendedName>
        <fullName evidence="12">Auxin efflux carrier family protein</fullName>
    </recommendedName>
</protein>
<dbReference type="GO" id="GO:0080162">
    <property type="term" value="P:endoplasmic reticulum to cytosol auxin transport"/>
    <property type="evidence" value="ECO:0007669"/>
    <property type="project" value="InterPro"/>
</dbReference>
<keyword evidence="4 9" id="KW-1133">Transmembrane helix</keyword>
<dbReference type="Gramene" id="ONK68678">
    <property type="protein sequence ID" value="ONK68678"/>
    <property type="gene ID" value="A4U43_C05F14750"/>
</dbReference>
<gene>
    <name evidence="10" type="ORF">A4U43_C05F14750</name>
</gene>
<keyword evidence="2" id="KW-0813">Transport</keyword>
<evidence type="ECO:0000256" key="5">
    <source>
        <dbReference type="ARBA" id="ARBA00023136"/>
    </source>
</evidence>
<evidence type="ECO:0000256" key="7">
    <source>
        <dbReference type="ARBA" id="ARBA00025100"/>
    </source>
</evidence>
<dbReference type="PANTHER" id="PTHR31651">
    <property type="match status" value="1"/>
</dbReference>
<dbReference type="AlphaFoldDB" id="A0A5P1ERN2"/>
<keyword evidence="11" id="KW-1185">Reference proteome</keyword>
<keyword evidence="3 9" id="KW-0812">Transmembrane</keyword>
<comment type="subcellular location">
    <subcellularLocation>
        <location evidence="1">Endoplasmic reticulum membrane</location>
        <topology evidence="1">Multi-pass membrane protein</topology>
    </subcellularLocation>
</comment>
<comment type="function">
    <text evidence="7">Involved in cellular auxin homeostasis by regulating auxin metabolism. Regulates intracellular auxin accumulation at the endoplasmic reticulum and thus auxin availability for nuclear auxin signaling.</text>
</comment>
<accession>A0A5P1ERN2</accession>
<proteinExistence type="inferred from homology"/>
<evidence type="ECO:0000256" key="9">
    <source>
        <dbReference type="SAM" id="Phobius"/>
    </source>
</evidence>
<dbReference type="Proteomes" id="UP000243459">
    <property type="component" value="Chromosome 5"/>
</dbReference>